<dbReference type="EMBL" id="PNBA02000013">
    <property type="protein sequence ID" value="KAG6404392.1"/>
    <property type="molecule type" value="Genomic_DNA"/>
</dbReference>
<gene>
    <name evidence="1" type="ORF">SASPL_136638</name>
</gene>
<organism evidence="1">
    <name type="scientific">Salvia splendens</name>
    <name type="common">Scarlet sage</name>
    <dbReference type="NCBI Taxonomy" id="180675"/>
    <lineage>
        <taxon>Eukaryota</taxon>
        <taxon>Viridiplantae</taxon>
        <taxon>Streptophyta</taxon>
        <taxon>Embryophyta</taxon>
        <taxon>Tracheophyta</taxon>
        <taxon>Spermatophyta</taxon>
        <taxon>Magnoliopsida</taxon>
        <taxon>eudicotyledons</taxon>
        <taxon>Gunneridae</taxon>
        <taxon>Pentapetalae</taxon>
        <taxon>asterids</taxon>
        <taxon>lamiids</taxon>
        <taxon>Lamiales</taxon>
        <taxon>Lamiaceae</taxon>
        <taxon>Nepetoideae</taxon>
        <taxon>Mentheae</taxon>
        <taxon>Salviinae</taxon>
        <taxon>Salvia</taxon>
        <taxon>Salvia subgen. Calosphace</taxon>
        <taxon>core Calosphace</taxon>
    </lineage>
</organism>
<name>A0A8X8X0Z4_SALSN</name>
<sequence>MLSRNLEKSLQDWKLPPSSASDIFERSSSGCFFPDCRVKTVEKEVLLHEGSAAFPLITKCRKRAHQICTGDGLIHVGMIQVALKPTKLHSDAYATISLSDNRFYYPHSVLSMVESSLSDGVGRKIPKISCTIEAKIT</sequence>
<accession>A0A8X8X0Z4</accession>
<comment type="caution">
    <text evidence="1">The sequence shown here is derived from an EMBL/GenBank/DDBJ whole genome shotgun (WGS) entry which is preliminary data.</text>
</comment>
<dbReference type="Proteomes" id="UP000298416">
    <property type="component" value="Unassembled WGS sequence"/>
</dbReference>
<evidence type="ECO:0000313" key="1">
    <source>
        <dbReference type="EMBL" id="KAG6404392.1"/>
    </source>
</evidence>
<keyword evidence="2" id="KW-1185">Reference proteome</keyword>
<reference evidence="1" key="1">
    <citation type="submission" date="2018-01" db="EMBL/GenBank/DDBJ databases">
        <authorList>
            <person name="Mao J.F."/>
        </authorList>
    </citation>
    <scope>NUCLEOTIDE SEQUENCE</scope>
    <source>
        <strain evidence="1">Huo1</strain>
        <tissue evidence="1">Leaf</tissue>
    </source>
</reference>
<proteinExistence type="predicted"/>
<evidence type="ECO:0000313" key="2">
    <source>
        <dbReference type="Proteomes" id="UP000298416"/>
    </source>
</evidence>
<dbReference type="AlphaFoldDB" id="A0A8X8X0Z4"/>
<protein>
    <submittedName>
        <fullName evidence="1">Uncharacterized protein</fullName>
    </submittedName>
</protein>
<reference evidence="1" key="2">
    <citation type="submission" date="2020-08" db="EMBL/GenBank/DDBJ databases">
        <title>Plant Genome Project.</title>
        <authorList>
            <person name="Zhang R.-G."/>
        </authorList>
    </citation>
    <scope>NUCLEOTIDE SEQUENCE</scope>
    <source>
        <strain evidence="1">Huo1</strain>
        <tissue evidence="1">Leaf</tissue>
    </source>
</reference>